<evidence type="ECO:0000313" key="2">
    <source>
        <dbReference type="EMBL" id="MBW0536594.1"/>
    </source>
</evidence>
<gene>
    <name evidence="2" type="ORF">O181_076309</name>
</gene>
<organism evidence="2 3">
    <name type="scientific">Austropuccinia psidii MF-1</name>
    <dbReference type="NCBI Taxonomy" id="1389203"/>
    <lineage>
        <taxon>Eukaryota</taxon>
        <taxon>Fungi</taxon>
        <taxon>Dikarya</taxon>
        <taxon>Basidiomycota</taxon>
        <taxon>Pucciniomycotina</taxon>
        <taxon>Pucciniomycetes</taxon>
        <taxon>Pucciniales</taxon>
        <taxon>Sphaerophragmiaceae</taxon>
        <taxon>Austropuccinia</taxon>
    </lineage>
</organism>
<accession>A0A9Q3FC95</accession>
<dbReference type="EMBL" id="AVOT02041304">
    <property type="protein sequence ID" value="MBW0536594.1"/>
    <property type="molecule type" value="Genomic_DNA"/>
</dbReference>
<protein>
    <submittedName>
        <fullName evidence="2">Uncharacterized protein</fullName>
    </submittedName>
</protein>
<dbReference type="Proteomes" id="UP000765509">
    <property type="component" value="Unassembled WGS sequence"/>
</dbReference>
<reference evidence="2" key="1">
    <citation type="submission" date="2021-03" db="EMBL/GenBank/DDBJ databases">
        <title>Draft genome sequence of rust myrtle Austropuccinia psidii MF-1, a brazilian biotype.</title>
        <authorList>
            <person name="Quecine M.C."/>
            <person name="Pachon D.M.R."/>
            <person name="Bonatelli M.L."/>
            <person name="Correr F.H."/>
            <person name="Franceschini L.M."/>
            <person name="Leite T.F."/>
            <person name="Margarido G.R.A."/>
            <person name="Almeida C.A."/>
            <person name="Ferrarezi J.A."/>
            <person name="Labate C.A."/>
        </authorList>
    </citation>
    <scope>NUCLEOTIDE SEQUENCE</scope>
    <source>
        <strain evidence="2">MF-1</strain>
    </source>
</reference>
<name>A0A9Q3FC95_9BASI</name>
<dbReference type="AlphaFoldDB" id="A0A9Q3FC95"/>
<sequence length="102" mass="11136">MRFDEAKFPFLCASGNVKYFPISLLSQSSKAIAVDSTSNNESLTDERSPMQTGMVDESHPVPASAVVDEIHTDVPTESGKKTSEISRMKIIVPNILPSYCLT</sequence>
<evidence type="ECO:0000313" key="3">
    <source>
        <dbReference type="Proteomes" id="UP000765509"/>
    </source>
</evidence>
<proteinExistence type="predicted"/>
<feature type="region of interest" description="Disordered" evidence="1">
    <location>
        <begin position="36"/>
        <end position="59"/>
    </location>
</feature>
<keyword evidence="3" id="KW-1185">Reference proteome</keyword>
<evidence type="ECO:0000256" key="1">
    <source>
        <dbReference type="SAM" id="MobiDB-lite"/>
    </source>
</evidence>
<comment type="caution">
    <text evidence="2">The sequence shown here is derived from an EMBL/GenBank/DDBJ whole genome shotgun (WGS) entry which is preliminary data.</text>
</comment>